<gene>
    <name evidence="1" type="ORF">BJ998_001097</name>
</gene>
<dbReference type="RefSeq" id="WP_184859033.1">
    <property type="nucleotide sequence ID" value="NZ_BAAAWY010000008.1"/>
</dbReference>
<keyword evidence="2" id="KW-1185">Reference proteome</keyword>
<reference evidence="1 2" key="1">
    <citation type="submission" date="2020-08" db="EMBL/GenBank/DDBJ databases">
        <title>Sequencing the genomes of 1000 actinobacteria strains.</title>
        <authorList>
            <person name="Klenk H.-P."/>
        </authorList>
    </citation>
    <scope>NUCLEOTIDE SEQUENCE [LARGE SCALE GENOMIC DNA]</scope>
    <source>
        <strain evidence="1 2">DSM 43851</strain>
    </source>
</reference>
<evidence type="ECO:0000313" key="2">
    <source>
        <dbReference type="Proteomes" id="UP000585638"/>
    </source>
</evidence>
<dbReference type="Gene3D" id="1.10.1200.10">
    <property type="entry name" value="ACP-like"/>
    <property type="match status" value="1"/>
</dbReference>
<sequence>MNDRILQIIVSAIDELNEAREEKIPTDNVLDLSLYGDAGVFESMHLVGFLALVEEKLEDEFDVEVALASEKAVSRRISPFSSVRRLIDFAEEELRLVVAAS</sequence>
<proteinExistence type="predicted"/>
<dbReference type="EMBL" id="JACHIR010000001">
    <property type="protein sequence ID" value="MBB5889901.1"/>
    <property type="molecule type" value="Genomic_DNA"/>
</dbReference>
<protein>
    <submittedName>
        <fullName evidence="1">Acyl carrier protein</fullName>
    </submittedName>
</protein>
<comment type="caution">
    <text evidence="1">The sequence shown here is derived from an EMBL/GenBank/DDBJ whole genome shotgun (WGS) entry which is preliminary data.</text>
</comment>
<dbReference type="AlphaFoldDB" id="A0A7W9KCB1"/>
<accession>A0A7W9KCB1</accession>
<organism evidence="1 2">
    <name type="scientific">Kutzneria kofuensis</name>
    <dbReference type="NCBI Taxonomy" id="103725"/>
    <lineage>
        <taxon>Bacteria</taxon>
        <taxon>Bacillati</taxon>
        <taxon>Actinomycetota</taxon>
        <taxon>Actinomycetes</taxon>
        <taxon>Pseudonocardiales</taxon>
        <taxon>Pseudonocardiaceae</taxon>
        <taxon>Kutzneria</taxon>
    </lineage>
</organism>
<name>A0A7W9KCB1_9PSEU</name>
<evidence type="ECO:0000313" key="1">
    <source>
        <dbReference type="EMBL" id="MBB5889901.1"/>
    </source>
</evidence>
<dbReference type="Proteomes" id="UP000585638">
    <property type="component" value="Unassembled WGS sequence"/>
</dbReference>
<dbReference type="InterPro" id="IPR036736">
    <property type="entry name" value="ACP-like_sf"/>
</dbReference>